<dbReference type="STRING" id="1094619.G4ZIF6"/>
<evidence type="ECO:0000313" key="5">
    <source>
        <dbReference type="Proteomes" id="UP000002640"/>
    </source>
</evidence>
<feature type="compositionally biased region" description="Low complexity" evidence="1">
    <location>
        <begin position="891"/>
        <end position="923"/>
    </location>
</feature>
<reference evidence="4 5" key="1">
    <citation type="journal article" date="2006" name="Science">
        <title>Phytophthora genome sequences uncover evolutionary origins and mechanisms of pathogenesis.</title>
        <authorList>
            <person name="Tyler B.M."/>
            <person name="Tripathy S."/>
            <person name="Zhang X."/>
            <person name="Dehal P."/>
            <person name="Jiang R.H."/>
            <person name="Aerts A."/>
            <person name="Arredondo F.D."/>
            <person name="Baxter L."/>
            <person name="Bensasson D."/>
            <person name="Beynon J.L."/>
            <person name="Chapman J."/>
            <person name="Damasceno C.M."/>
            <person name="Dorrance A.E."/>
            <person name="Dou D."/>
            <person name="Dickerman A.W."/>
            <person name="Dubchak I.L."/>
            <person name="Garbelotto M."/>
            <person name="Gijzen M."/>
            <person name="Gordon S.G."/>
            <person name="Govers F."/>
            <person name="Grunwald N.J."/>
            <person name="Huang W."/>
            <person name="Ivors K.L."/>
            <person name="Jones R.W."/>
            <person name="Kamoun S."/>
            <person name="Krampis K."/>
            <person name="Lamour K.H."/>
            <person name="Lee M.K."/>
            <person name="McDonald W.H."/>
            <person name="Medina M."/>
            <person name="Meijer H.J."/>
            <person name="Nordberg E.K."/>
            <person name="Maclean D.J."/>
            <person name="Ospina-Giraldo M.D."/>
            <person name="Morris P.F."/>
            <person name="Phuntumart V."/>
            <person name="Putnam N.H."/>
            <person name="Rash S."/>
            <person name="Rose J.K."/>
            <person name="Sakihama Y."/>
            <person name="Salamov A.A."/>
            <person name="Savidor A."/>
            <person name="Scheuring C.F."/>
            <person name="Smith B.M."/>
            <person name="Sobral B.W."/>
            <person name="Terry A."/>
            <person name="Torto-Alalibo T.A."/>
            <person name="Win J."/>
            <person name="Xu Z."/>
            <person name="Zhang H."/>
            <person name="Grigoriev I.V."/>
            <person name="Rokhsar D.S."/>
            <person name="Boore J.L."/>
        </authorList>
    </citation>
    <scope>NUCLEOTIDE SEQUENCE [LARGE SCALE GENOMIC DNA]</scope>
    <source>
        <strain evidence="4 5">P6497</strain>
    </source>
</reference>
<dbReference type="EMBL" id="JH159154">
    <property type="protein sequence ID" value="EGZ16820.1"/>
    <property type="molecule type" value="Genomic_DNA"/>
</dbReference>
<feature type="compositionally biased region" description="Polar residues" evidence="1">
    <location>
        <begin position="648"/>
        <end position="663"/>
    </location>
</feature>
<feature type="compositionally biased region" description="Basic and acidic residues" evidence="1">
    <location>
        <begin position="423"/>
        <end position="456"/>
    </location>
</feature>
<feature type="region of interest" description="Disordered" evidence="1">
    <location>
        <begin position="144"/>
        <end position="225"/>
    </location>
</feature>
<feature type="compositionally biased region" description="Basic and acidic residues" evidence="1">
    <location>
        <begin position="378"/>
        <end position="400"/>
    </location>
</feature>
<evidence type="ECO:0000313" key="4">
    <source>
        <dbReference type="EMBL" id="EGZ16820.1"/>
    </source>
</evidence>
<feature type="compositionally biased region" description="Basic and acidic residues" evidence="1">
    <location>
        <begin position="618"/>
        <end position="641"/>
    </location>
</feature>
<organism evidence="4 5">
    <name type="scientific">Phytophthora sojae (strain P6497)</name>
    <name type="common">Soybean stem and root rot agent</name>
    <name type="synonym">Phytophthora megasperma f. sp. glycines</name>
    <dbReference type="NCBI Taxonomy" id="1094619"/>
    <lineage>
        <taxon>Eukaryota</taxon>
        <taxon>Sar</taxon>
        <taxon>Stramenopiles</taxon>
        <taxon>Oomycota</taxon>
        <taxon>Peronosporomycetes</taxon>
        <taxon>Peronosporales</taxon>
        <taxon>Peronosporaceae</taxon>
        <taxon>Phytophthora</taxon>
    </lineage>
</organism>
<name>G4ZIF6_PHYSP</name>
<feature type="compositionally biased region" description="Gly residues" evidence="1">
    <location>
        <begin position="161"/>
        <end position="170"/>
    </location>
</feature>
<feature type="compositionally biased region" description="Polar residues" evidence="1">
    <location>
        <begin position="212"/>
        <end position="225"/>
    </location>
</feature>
<feature type="compositionally biased region" description="Polar residues" evidence="1">
    <location>
        <begin position="240"/>
        <end position="251"/>
    </location>
</feature>
<accession>G4ZIF6</accession>
<keyword evidence="2" id="KW-0472">Membrane</keyword>
<keyword evidence="3" id="KW-0732">Signal</keyword>
<feature type="transmembrane region" description="Helical" evidence="2">
    <location>
        <begin position="967"/>
        <end position="988"/>
    </location>
</feature>
<keyword evidence="2" id="KW-0812">Transmembrane</keyword>
<dbReference type="InParanoid" id="G4ZIF6"/>
<feature type="compositionally biased region" description="Polar residues" evidence="1">
    <location>
        <begin position="76"/>
        <end position="99"/>
    </location>
</feature>
<feature type="compositionally biased region" description="Pro residues" evidence="1">
    <location>
        <begin position="769"/>
        <end position="779"/>
    </location>
</feature>
<dbReference type="PRINTS" id="PR01217">
    <property type="entry name" value="PRICHEXTENSN"/>
</dbReference>
<keyword evidence="2" id="KW-1133">Transmembrane helix</keyword>
<feature type="compositionally biased region" description="Polar residues" evidence="1">
    <location>
        <begin position="358"/>
        <end position="376"/>
    </location>
</feature>
<protein>
    <submittedName>
        <fullName evidence="4">Repeat-containing protein</fullName>
    </submittedName>
</protein>
<feature type="chain" id="PRO_5003472220" evidence="3">
    <location>
        <begin position="20"/>
        <end position="1021"/>
    </location>
</feature>
<feature type="compositionally biased region" description="Low complexity" evidence="1">
    <location>
        <begin position="800"/>
        <end position="846"/>
    </location>
</feature>
<feature type="compositionally biased region" description="Low complexity" evidence="1">
    <location>
        <begin position="326"/>
        <end position="336"/>
    </location>
</feature>
<feature type="compositionally biased region" description="Basic and acidic residues" evidence="1">
    <location>
        <begin position="278"/>
        <end position="300"/>
    </location>
</feature>
<dbReference type="OMA" id="DNANSAH"/>
<feature type="signal peptide" evidence="3">
    <location>
        <begin position="1"/>
        <end position="19"/>
    </location>
</feature>
<feature type="region of interest" description="Disordered" evidence="1">
    <location>
        <begin position="542"/>
        <end position="961"/>
    </location>
</feature>
<sequence length="1021" mass="106480">MRRFLVWAAVLATALLVSATDTAAAKPIARKRDSKPRGWVLAGDLADNEELVGQRNSGGYLRGSETAATLAYTDKTSASTAEKASPSYTAKANPPSSASYGEKTVAGATTTASPITTSTGAVKQGFGVSSVIVPWGSVTAKASAYSNTEAPTPAPQRTDNTGGGLHGGGVKVDNPTAPTSAEKATAWYNTKTEEPSTAPLRTPLPPTAPSSEKASTSPYSATDTLKQGEVVSSVIVPWGSVTSNSKGSTPTERIEENGEGGAYGARVKVHDAIPATDSKGEAKQSDSNVHESPAEAKTSDSKFGFSRWSPSVSGDVERTAPSLGPDSTSTSSDYTSAPLSGISSAGLYSGAGGVAVATKTSEYPDTDAPTWNTNYGGDTEKDKHAQTTDKSDSTADDRGSGHSAAPAPAESTMTYNSEVDSPAGEKTRFHYSENPHTPSEHNERGVEEQLSFREKSSSSGGGGGQHEGRVEEFTVPWRNEAPGSPGYSRNHALTSEAKKQSEGTEHDAAKETTNGEPAHNSPVYDGVFGRVIPWNDGKPQLVIGTAMEKPPPYPDHAEADAYPEEQTESRDYGHLLGDLTPWRESHSLLQRELQAADNEQPTEQPAPEVTSDEPQEVSADKAADQTDDKTGDQSAEEKSAEQQEDTSTEQPANQPTETSSEQPSEYAETVDDGEVMKTTAVVDENVRWNQDDCNPCDVPTQPPTSAPLYPRNDDDYEQQLPNVTDAYESWDHVKRPEPASTKPPKKKKTHKPSTQPPPSETPYERTPSPETPTEPPPETPATTTTELPAEPPTEPPEETPAPTTTESPTETPYGPTSTPQPSEPATTTPPTESTPAPTKPSETTPAPSEPTPAPTKPGEATPAPTKPGEATPAPTKAYDDSKPTPVSTSKGTSTFPTGTKATTSKTATPVATTGPSTPAATSVDTSTGNTAYGTSGITGGSNDNVVGASTSEGNTSSGSSDALSGGAIAGIVIACVVFAAVVVGAVLYRQRSIARQREENLFADLAAGGAGRALETDYAAM</sequence>
<feature type="compositionally biased region" description="Polar residues" evidence="1">
    <location>
        <begin position="144"/>
        <end position="160"/>
    </location>
</feature>
<feature type="compositionally biased region" description="Low complexity" evidence="1">
    <location>
        <begin position="949"/>
        <end position="961"/>
    </location>
</feature>
<dbReference type="RefSeq" id="XP_009525878.1">
    <property type="nucleotide sequence ID" value="XM_009527583.1"/>
</dbReference>
<gene>
    <name evidence="4" type="ORF">PHYSODRAFT_330889</name>
</gene>
<dbReference type="SMR" id="G4ZIF6"/>
<feature type="region of interest" description="Disordered" evidence="1">
    <location>
        <begin position="239"/>
        <end position="529"/>
    </location>
</feature>
<evidence type="ECO:0000256" key="2">
    <source>
        <dbReference type="SAM" id="Phobius"/>
    </source>
</evidence>
<evidence type="ECO:0000256" key="3">
    <source>
        <dbReference type="SAM" id="SignalP"/>
    </source>
</evidence>
<evidence type="ECO:0000256" key="1">
    <source>
        <dbReference type="SAM" id="MobiDB-lite"/>
    </source>
</evidence>
<feature type="region of interest" description="Disordered" evidence="1">
    <location>
        <begin position="76"/>
        <end position="103"/>
    </location>
</feature>
<dbReference type="GeneID" id="20646186"/>
<keyword evidence="5" id="KW-1185">Reference proteome</keyword>
<dbReference type="KEGG" id="psoj:PHYSODRAFT_330889"/>
<dbReference type="AlphaFoldDB" id="G4ZIF6"/>
<feature type="compositionally biased region" description="Basic and acidic residues" evidence="1">
    <location>
        <begin position="496"/>
        <end position="510"/>
    </location>
</feature>
<feature type="compositionally biased region" description="Polar residues" evidence="1">
    <location>
        <begin position="924"/>
        <end position="948"/>
    </location>
</feature>
<dbReference type="Proteomes" id="UP000002640">
    <property type="component" value="Unassembled WGS sequence"/>
</dbReference>
<proteinExistence type="predicted"/>